<dbReference type="GO" id="GO:0016301">
    <property type="term" value="F:kinase activity"/>
    <property type="evidence" value="ECO:0007669"/>
    <property type="project" value="UniProtKB-KW"/>
</dbReference>
<evidence type="ECO:0000256" key="3">
    <source>
        <dbReference type="ARBA" id="ARBA00022490"/>
    </source>
</evidence>
<dbReference type="PANTHER" id="PTHR33799:SF1">
    <property type="entry name" value="PTS SYSTEM MANNOSE-SPECIFIC EIIAB COMPONENT-RELATED"/>
    <property type="match status" value="1"/>
</dbReference>
<feature type="transmembrane region" description="Helical" evidence="9">
    <location>
        <begin position="88"/>
        <end position="107"/>
    </location>
</feature>
<dbReference type="GO" id="GO:0009401">
    <property type="term" value="P:phosphoenolpyruvate-dependent sugar phosphotransferase system"/>
    <property type="evidence" value="ECO:0007669"/>
    <property type="project" value="UniProtKB-KW"/>
</dbReference>
<evidence type="ECO:0000256" key="1">
    <source>
        <dbReference type="ARBA" id="ARBA00004496"/>
    </source>
</evidence>
<dbReference type="SUPFAM" id="SSF53062">
    <property type="entry name" value="PTS system fructose IIA component-like"/>
    <property type="match status" value="1"/>
</dbReference>
<dbReference type="Proteomes" id="UP000051451">
    <property type="component" value="Unassembled WGS sequence"/>
</dbReference>
<keyword evidence="9" id="KW-0812">Transmembrane</keyword>
<evidence type="ECO:0000256" key="4">
    <source>
        <dbReference type="ARBA" id="ARBA00022553"/>
    </source>
</evidence>
<organism evidence="12 13">
    <name type="scientific">Liquorilactobacillus ghanensis DSM 18630</name>
    <dbReference type="NCBI Taxonomy" id="1423750"/>
    <lineage>
        <taxon>Bacteria</taxon>
        <taxon>Bacillati</taxon>
        <taxon>Bacillota</taxon>
        <taxon>Bacilli</taxon>
        <taxon>Lactobacillales</taxon>
        <taxon>Lactobacillaceae</taxon>
        <taxon>Liquorilactobacillus</taxon>
    </lineage>
</organism>
<dbReference type="PROSITE" id="PS51096">
    <property type="entry name" value="PTS_EIIA_TYPE_4"/>
    <property type="match status" value="1"/>
</dbReference>
<keyword evidence="3" id="KW-0963">Cytoplasm</keyword>
<keyword evidence="13" id="KW-1185">Reference proteome</keyword>
<keyword evidence="8" id="KW-0418">Kinase</keyword>
<dbReference type="GO" id="GO:0008982">
    <property type="term" value="F:protein-N(PI)-phosphohistidine-sugar phosphotransferase activity"/>
    <property type="evidence" value="ECO:0007669"/>
    <property type="project" value="InterPro"/>
</dbReference>
<dbReference type="PANTHER" id="PTHR33799">
    <property type="entry name" value="PTS PERMEASE-RELATED-RELATED"/>
    <property type="match status" value="1"/>
</dbReference>
<dbReference type="GO" id="GO:0016020">
    <property type="term" value="C:membrane"/>
    <property type="evidence" value="ECO:0007669"/>
    <property type="project" value="InterPro"/>
</dbReference>
<comment type="subcellular location">
    <subcellularLocation>
        <location evidence="1">Cytoplasm</location>
    </subcellularLocation>
</comment>
<comment type="caution">
    <text evidence="12">The sequence shown here is derived from an EMBL/GenBank/DDBJ whole genome shotgun (WGS) entry which is preliminary data.</text>
</comment>
<dbReference type="SUPFAM" id="SSF52728">
    <property type="entry name" value="PTS IIb component"/>
    <property type="match status" value="1"/>
</dbReference>
<dbReference type="AlphaFoldDB" id="A0A0R1VP14"/>
<evidence type="ECO:0000256" key="2">
    <source>
        <dbReference type="ARBA" id="ARBA00022448"/>
    </source>
</evidence>
<keyword evidence="5" id="KW-0762">Sugar transport</keyword>
<dbReference type="RefSeq" id="WP_235804373.1">
    <property type="nucleotide sequence ID" value="NZ_AZGB01000009.1"/>
</dbReference>
<evidence type="ECO:0000313" key="13">
    <source>
        <dbReference type="Proteomes" id="UP000051451"/>
    </source>
</evidence>
<dbReference type="GeneID" id="98318487"/>
<evidence type="ECO:0000256" key="8">
    <source>
        <dbReference type="ARBA" id="ARBA00022777"/>
    </source>
</evidence>
<dbReference type="InterPro" id="IPR004720">
    <property type="entry name" value="PTS_IIB_sorbose-sp"/>
</dbReference>
<accession>A0A0R1VP14</accession>
<dbReference type="Pfam" id="PF03610">
    <property type="entry name" value="EIIA-man"/>
    <property type="match status" value="1"/>
</dbReference>
<dbReference type="Gene3D" id="3.40.50.510">
    <property type="entry name" value="Phosphotransferase system, mannose-type IIA component"/>
    <property type="match status" value="1"/>
</dbReference>
<proteinExistence type="predicted"/>
<keyword evidence="9" id="KW-1133">Transmembrane helix</keyword>
<keyword evidence="2" id="KW-0813">Transport</keyword>
<dbReference type="EMBL" id="AZGB01000009">
    <property type="protein sequence ID" value="KRM07125.1"/>
    <property type="molecule type" value="Genomic_DNA"/>
</dbReference>
<evidence type="ECO:0000259" key="11">
    <source>
        <dbReference type="PROSITE" id="PS51101"/>
    </source>
</evidence>
<keyword evidence="12" id="KW-0670">Pyruvate</keyword>
<evidence type="ECO:0000256" key="5">
    <source>
        <dbReference type="ARBA" id="ARBA00022597"/>
    </source>
</evidence>
<evidence type="ECO:0000256" key="9">
    <source>
        <dbReference type="SAM" id="Phobius"/>
    </source>
</evidence>
<keyword evidence="7" id="KW-0598">Phosphotransferase system</keyword>
<evidence type="ECO:0000259" key="10">
    <source>
        <dbReference type="PROSITE" id="PS51096"/>
    </source>
</evidence>
<sequence>MGDDIYVHFASHGNYAAATLHNCELITGKLSDFKIVSFEDPMGVEDVVKAYQDICEQVPKDESIMIITDIFNGTPANAALIFKQKYRFVRIFAGLSLSLILTLATGTEITDALKQNRSFLKEIDANDPIEEVIISNKNKESNKNSKGKFYVRIDSRLIHGQVATMWAHELNLDRIMVVDDGIVKDNIQKLALRTARPAGVHLSILTSAGAAERIKKNLYADQRVLVLVKDPLMLKNLINFGVNFSEINVGNLSMTAEAKQVFKSVALTSEDEKIFRDFNSRGIKIFHQMVPSDSREDLIKRI</sequence>
<evidence type="ECO:0000313" key="12">
    <source>
        <dbReference type="EMBL" id="KRM07125.1"/>
    </source>
</evidence>
<keyword evidence="9" id="KW-0472">Membrane</keyword>
<dbReference type="GO" id="GO:0005737">
    <property type="term" value="C:cytoplasm"/>
    <property type="evidence" value="ECO:0007669"/>
    <property type="project" value="UniProtKB-SubCell"/>
</dbReference>
<protein>
    <submittedName>
        <fullName evidence="12">Phosphoenolpyruvate-dependent sugar phosphotransferase system EIIAB, probable mannose specific</fullName>
    </submittedName>
</protein>
<gene>
    <name evidence="12" type="ORF">FC89_GL000441</name>
</gene>
<keyword evidence="6 12" id="KW-0808">Transferase</keyword>
<name>A0A0R1VP14_9LACO</name>
<reference evidence="12 13" key="1">
    <citation type="journal article" date="2015" name="Genome Announc.">
        <title>Expanding the biotechnology potential of lactobacilli through comparative genomics of 213 strains and associated genera.</title>
        <authorList>
            <person name="Sun Z."/>
            <person name="Harris H.M."/>
            <person name="McCann A."/>
            <person name="Guo C."/>
            <person name="Argimon S."/>
            <person name="Zhang W."/>
            <person name="Yang X."/>
            <person name="Jeffery I.B."/>
            <person name="Cooney J.C."/>
            <person name="Kagawa T.F."/>
            <person name="Liu W."/>
            <person name="Song Y."/>
            <person name="Salvetti E."/>
            <person name="Wrobel A."/>
            <person name="Rasinkangas P."/>
            <person name="Parkhill J."/>
            <person name="Rea M.C."/>
            <person name="O'Sullivan O."/>
            <person name="Ritari J."/>
            <person name="Douillard F.P."/>
            <person name="Paul Ross R."/>
            <person name="Yang R."/>
            <person name="Briner A.E."/>
            <person name="Felis G.E."/>
            <person name="de Vos W.M."/>
            <person name="Barrangou R."/>
            <person name="Klaenhammer T.R."/>
            <person name="Caufield P.W."/>
            <person name="Cui Y."/>
            <person name="Zhang H."/>
            <person name="O'Toole P.W."/>
        </authorList>
    </citation>
    <scope>NUCLEOTIDE SEQUENCE [LARGE SCALE GENOMIC DNA]</scope>
    <source>
        <strain evidence="12 13">DSM 18630</strain>
    </source>
</reference>
<evidence type="ECO:0000256" key="7">
    <source>
        <dbReference type="ARBA" id="ARBA00022683"/>
    </source>
</evidence>
<dbReference type="InterPro" id="IPR036662">
    <property type="entry name" value="PTS_EIIA_man-typ_sf"/>
</dbReference>
<dbReference type="InterPro" id="IPR004701">
    <property type="entry name" value="PTS_EIIA_man-typ"/>
</dbReference>
<dbReference type="Gene3D" id="3.40.35.10">
    <property type="entry name" value="Phosphotransferase system, sorbose subfamily IIB component"/>
    <property type="match status" value="1"/>
</dbReference>
<dbReference type="PROSITE" id="PS51101">
    <property type="entry name" value="PTS_EIIB_TYPE_4"/>
    <property type="match status" value="1"/>
</dbReference>
<dbReference type="STRING" id="1423750.FC89_GL000441"/>
<evidence type="ECO:0000256" key="6">
    <source>
        <dbReference type="ARBA" id="ARBA00022679"/>
    </source>
</evidence>
<dbReference type="PATRIC" id="fig|1423750.3.peg.451"/>
<feature type="domain" description="PTS EIIB type-4" evidence="11">
    <location>
        <begin position="144"/>
        <end position="302"/>
    </location>
</feature>
<dbReference type="Pfam" id="PF03830">
    <property type="entry name" value="PTSIIB_sorb"/>
    <property type="match status" value="1"/>
</dbReference>
<keyword evidence="4" id="KW-0597">Phosphoprotein</keyword>
<feature type="domain" description="PTS EIIA type-4" evidence="10">
    <location>
        <begin position="4"/>
        <end position="133"/>
    </location>
</feature>
<dbReference type="InterPro" id="IPR051471">
    <property type="entry name" value="Bacterial_PTS_sugar_comp"/>
</dbReference>
<dbReference type="InterPro" id="IPR036667">
    <property type="entry name" value="PTS_IIB_sorbose-sp_sf"/>
</dbReference>